<reference evidence="1 2" key="1">
    <citation type="submission" date="2022-12" db="EMBL/GenBank/DDBJ databases">
        <title>Chromosome-level genome assembly of true bugs.</title>
        <authorList>
            <person name="Ma L."/>
            <person name="Li H."/>
        </authorList>
    </citation>
    <scope>NUCLEOTIDE SEQUENCE [LARGE SCALE GENOMIC DNA]</scope>
    <source>
        <strain evidence="1">Lab_2022b</strain>
    </source>
</reference>
<accession>A0AAW1DLZ5</accession>
<dbReference type="Proteomes" id="UP001461498">
    <property type="component" value="Unassembled WGS sequence"/>
</dbReference>
<comment type="caution">
    <text evidence="1">The sequence shown here is derived from an EMBL/GenBank/DDBJ whole genome shotgun (WGS) entry which is preliminary data.</text>
</comment>
<keyword evidence="2" id="KW-1185">Reference proteome</keyword>
<gene>
    <name evidence="1" type="ORF">O3M35_004834</name>
</gene>
<name>A0AAW1DLZ5_9HEMI</name>
<sequence>MKIQEVLININYRIKINEDVCLVAQCNPAAPPAVLVEKRKAQEDPDLNRELKKAKQQLRLLSPEGHGVSKCTYTWHAAEIEPMVPMENASVRVYDLKSTIPATLQAIALS</sequence>
<evidence type="ECO:0000313" key="2">
    <source>
        <dbReference type="Proteomes" id="UP001461498"/>
    </source>
</evidence>
<protein>
    <submittedName>
        <fullName evidence="1">Uncharacterized protein</fullName>
    </submittedName>
</protein>
<proteinExistence type="predicted"/>
<evidence type="ECO:0000313" key="1">
    <source>
        <dbReference type="EMBL" id="KAK9509952.1"/>
    </source>
</evidence>
<dbReference type="AlphaFoldDB" id="A0AAW1DLZ5"/>
<dbReference type="EMBL" id="JAPXFL010000002">
    <property type="protein sequence ID" value="KAK9509952.1"/>
    <property type="molecule type" value="Genomic_DNA"/>
</dbReference>
<organism evidence="1 2">
    <name type="scientific">Rhynocoris fuscipes</name>
    <dbReference type="NCBI Taxonomy" id="488301"/>
    <lineage>
        <taxon>Eukaryota</taxon>
        <taxon>Metazoa</taxon>
        <taxon>Ecdysozoa</taxon>
        <taxon>Arthropoda</taxon>
        <taxon>Hexapoda</taxon>
        <taxon>Insecta</taxon>
        <taxon>Pterygota</taxon>
        <taxon>Neoptera</taxon>
        <taxon>Paraneoptera</taxon>
        <taxon>Hemiptera</taxon>
        <taxon>Heteroptera</taxon>
        <taxon>Panheteroptera</taxon>
        <taxon>Cimicomorpha</taxon>
        <taxon>Reduviidae</taxon>
        <taxon>Harpactorinae</taxon>
        <taxon>Harpactorini</taxon>
        <taxon>Rhynocoris</taxon>
    </lineage>
</organism>